<protein>
    <submittedName>
        <fullName evidence="3">ATP-binding protein</fullName>
    </submittedName>
</protein>
<name>A0ABV4T330_9EURY</name>
<dbReference type="InterPro" id="IPR027417">
    <property type="entry name" value="P-loop_NTPase"/>
</dbReference>
<comment type="caution">
    <text evidence="3">The sequence shown here is derived from an EMBL/GenBank/DDBJ whole genome shotgun (WGS) entry which is preliminary data.</text>
</comment>
<keyword evidence="3" id="KW-0067">ATP-binding</keyword>
<gene>
    <name evidence="3" type="ORF">P8X34_05260</name>
</gene>
<dbReference type="PANTHER" id="PTHR33295">
    <property type="entry name" value="ATPASE"/>
    <property type="match status" value="1"/>
</dbReference>
<reference evidence="3 4" key="1">
    <citation type="submission" date="2023-03" db="EMBL/GenBank/DDBJ databases">
        <title>Speciation in Pyrococcus: adaptation to high temperature as a mechanism.</title>
        <authorList>
            <person name="Gu J."/>
        </authorList>
    </citation>
    <scope>NUCLEOTIDE SEQUENCE [LARGE SCALE GENOMIC DNA]</scope>
    <source>
        <strain evidence="3 4">LMOA34</strain>
    </source>
</reference>
<evidence type="ECO:0000313" key="4">
    <source>
        <dbReference type="Proteomes" id="UP001571980"/>
    </source>
</evidence>
<dbReference type="PANTHER" id="PTHR33295:SF8">
    <property type="entry name" value="AAA+ ATPASE DOMAIN-CONTAINING PROTEIN"/>
    <property type="match status" value="1"/>
</dbReference>
<dbReference type="Pfam" id="PF13635">
    <property type="entry name" value="DUF4143"/>
    <property type="match status" value="1"/>
</dbReference>
<feature type="domain" description="DUF4143" evidence="2">
    <location>
        <begin position="220"/>
        <end position="371"/>
    </location>
</feature>
<dbReference type="Proteomes" id="UP001571980">
    <property type="component" value="Unassembled WGS sequence"/>
</dbReference>
<feature type="domain" description="AAA" evidence="1">
    <location>
        <begin position="31"/>
        <end position="163"/>
    </location>
</feature>
<dbReference type="InterPro" id="IPR041682">
    <property type="entry name" value="AAA_14"/>
</dbReference>
<sequence>MDIEEVIIEFHKLGIPEVKERELKLPTNLERAVIVYGLRRSGKTYLLYQTMLELIRKGIPIERLFYINFEDERLAGLKAQDLGRIVELYYKHNPNAKKMYLFLDEVQVVKGWELFVRRLIERKSAHIFITGSSSKLLSREIATALRGRSLSFELFPLSFAEFLHFKGVQINKPLIERERGLIRRYLEEYIKYGGFPELVDVPPLLKIRILQEYLDLIMYKDLIERYGIEKTGAMKGLIRIITKNFARRLSIRKLHGMLSSLGLNLSKSKVYEYFSYLEDIGFVFPVRRFHFSEIESIRSIPKLYIADVGFASVFGIGDIGYRIENMVAIELLRRKHYREPRLSVSYWMDSKGEVDFVISLGFRVKELIQVSYSVDEPDVKKREVEALLRASKELRCNNLKVITWDYEAVEVYGRKKVEFIPLWKWLLSLKLIEEDQR</sequence>
<organism evidence="3 4">
    <name type="scientific">Pyrococcus kukulkanii</name>
    <dbReference type="NCBI Taxonomy" id="1609559"/>
    <lineage>
        <taxon>Archaea</taxon>
        <taxon>Methanobacteriati</taxon>
        <taxon>Methanobacteriota</taxon>
        <taxon>Thermococci</taxon>
        <taxon>Thermococcales</taxon>
        <taxon>Thermococcaceae</taxon>
        <taxon>Pyrococcus</taxon>
    </lineage>
</organism>
<dbReference type="Pfam" id="PF13173">
    <property type="entry name" value="AAA_14"/>
    <property type="match status" value="1"/>
</dbReference>
<evidence type="ECO:0000259" key="2">
    <source>
        <dbReference type="Pfam" id="PF13635"/>
    </source>
</evidence>
<keyword evidence="4" id="KW-1185">Reference proteome</keyword>
<evidence type="ECO:0000259" key="1">
    <source>
        <dbReference type="Pfam" id="PF13173"/>
    </source>
</evidence>
<accession>A0ABV4T330</accession>
<dbReference type="RefSeq" id="WP_372823545.1">
    <property type="nucleotide sequence ID" value="NZ_JARRIC010000001.1"/>
</dbReference>
<proteinExistence type="predicted"/>
<dbReference type="SUPFAM" id="SSF52540">
    <property type="entry name" value="P-loop containing nucleoside triphosphate hydrolases"/>
    <property type="match status" value="1"/>
</dbReference>
<evidence type="ECO:0000313" key="3">
    <source>
        <dbReference type="EMBL" id="MFA4804148.1"/>
    </source>
</evidence>
<dbReference type="InterPro" id="IPR025420">
    <property type="entry name" value="DUF4143"/>
</dbReference>
<keyword evidence="3" id="KW-0547">Nucleotide-binding</keyword>
<dbReference type="GO" id="GO:0005524">
    <property type="term" value="F:ATP binding"/>
    <property type="evidence" value="ECO:0007669"/>
    <property type="project" value="UniProtKB-KW"/>
</dbReference>
<dbReference type="EMBL" id="JARRIG010000003">
    <property type="protein sequence ID" value="MFA4804148.1"/>
    <property type="molecule type" value="Genomic_DNA"/>
</dbReference>